<sequence>MASIGQVIFWGMIILIFIVGGFIILILCLAFTRSQGSFVESIQRRHKAGRRCDDHLGESGTKGVVFHYQNRAAQLKDQNPEFKDRAQLFLGAIATGNASLLLRRVDIQDAGEYQCSVSAPSGQGKVSMHLRVAAYSSPSFSIEKNVLTAKALRWYPKPNVTWTELSRALNSSTQFFNNSAGIFRVVTKLQNPLQEDDTYTCLVRNHLVTSVSQATVAEGAIKVKSYFIFSPAAALLPLHLALTAPLHLLASCQLT</sequence>
<gene>
    <name evidence="6" type="ORF">AGOR_G00217330</name>
</gene>
<dbReference type="GO" id="GO:0005102">
    <property type="term" value="F:signaling receptor binding"/>
    <property type="evidence" value="ECO:0007669"/>
    <property type="project" value="TreeGrafter"/>
</dbReference>
<dbReference type="AlphaFoldDB" id="A0A8T3CMW3"/>
<dbReference type="GO" id="GO:0050852">
    <property type="term" value="P:T cell receptor signaling pathway"/>
    <property type="evidence" value="ECO:0007669"/>
    <property type="project" value="TreeGrafter"/>
</dbReference>
<dbReference type="InterPro" id="IPR036179">
    <property type="entry name" value="Ig-like_dom_sf"/>
</dbReference>
<dbReference type="PANTHER" id="PTHR24100">
    <property type="entry name" value="BUTYROPHILIN"/>
    <property type="match status" value="1"/>
</dbReference>
<evidence type="ECO:0000256" key="3">
    <source>
        <dbReference type="ARBA" id="ARBA00023319"/>
    </source>
</evidence>
<dbReference type="InterPro" id="IPR013783">
    <property type="entry name" value="Ig-like_fold"/>
</dbReference>
<evidence type="ECO:0000313" key="7">
    <source>
        <dbReference type="Proteomes" id="UP000829720"/>
    </source>
</evidence>
<evidence type="ECO:0000313" key="6">
    <source>
        <dbReference type="EMBL" id="KAI1885160.1"/>
    </source>
</evidence>
<organism evidence="6 7">
    <name type="scientific">Albula goreensis</name>
    <dbReference type="NCBI Taxonomy" id="1534307"/>
    <lineage>
        <taxon>Eukaryota</taxon>
        <taxon>Metazoa</taxon>
        <taxon>Chordata</taxon>
        <taxon>Craniata</taxon>
        <taxon>Vertebrata</taxon>
        <taxon>Euteleostomi</taxon>
        <taxon>Actinopterygii</taxon>
        <taxon>Neopterygii</taxon>
        <taxon>Teleostei</taxon>
        <taxon>Albuliformes</taxon>
        <taxon>Albulidae</taxon>
        <taxon>Albula</taxon>
    </lineage>
</organism>
<dbReference type="CDD" id="cd00096">
    <property type="entry name" value="Ig"/>
    <property type="match status" value="1"/>
</dbReference>
<protein>
    <recommendedName>
        <fullName evidence="5">Ig-like domain-containing protein</fullName>
    </recommendedName>
</protein>
<keyword evidence="3" id="KW-0393">Immunoglobulin domain</keyword>
<dbReference type="Gene3D" id="2.60.40.10">
    <property type="entry name" value="Immunoglobulins"/>
    <property type="match status" value="2"/>
</dbReference>
<keyword evidence="4" id="KW-0812">Transmembrane</keyword>
<reference evidence="6" key="1">
    <citation type="submission" date="2021-01" db="EMBL/GenBank/DDBJ databases">
        <authorList>
            <person name="Zahm M."/>
            <person name="Roques C."/>
            <person name="Cabau C."/>
            <person name="Klopp C."/>
            <person name="Donnadieu C."/>
            <person name="Jouanno E."/>
            <person name="Lampietro C."/>
            <person name="Louis A."/>
            <person name="Herpin A."/>
            <person name="Echchiki A."/>
            <person name="Berthelot C."/>
            <person name="Parey E."/>
            <person name="Roest-Crollius H."/>
            <person name="Braasch I."/>
            <person name="Postlethwait J."/>
            <person name="Bobe J."/>
            <person name="Montfort J."/>
            <person name="Bouchez O."/>
            <person name="Begum T."/>
            <person name="Mejri S."/>
            <person name="Adams A."/>
            <person name="Chen W.-J."/>
            <person name="Guiguen Y."/>
        </authorList>
    </citation>
    <scope>NUCLEOTIDE SEQUENCE</scope>
    <source>
        <tissue evidence="6">Blood</tissue>
    </source>
</reference>
<dbReference type="GO" id="GO:0009897">
    <property type="term" value="C:external side of plasma membrane"/>
    <property type="evidence" value="ECO:0007669"/>
    <property type="project" value="TreeGrafter"/>
</dbReference>
<evidence type="ECO:0000256" key="1">
    <source>
        <dbReference type="ARBA" id="ARBA00004370"/>
    </source>
</evidence>
<proteinExistence type="predicted"/>
<dbReference type="SUPFAM" id="SSF48726">
    <property type="entry name" value="Immunoglobulin"/>
    <property type="match status" value="2"/>
</dbReference>
<evidence type="ECO:0000259" key="5">
    <source>
        <dbReference type="PROSITE" id="PS50835"/>
    </source>
</evidence>
<feature type="domain" description="Ig-like" evidence="5">
    <location>
        <begin position="80"/>
        <end position="217"/>
    </location>
</feature>
<dbReference type="PANTHER" id="PTHR24100:SF0">
    <property type="entry name" value="V-SET DOMAIN-CONTAINING T-CELL ACTIVATION INHIBITOR 1"/>
    <property type="match status" value="1"/>
</dbReference>
<keyword evidence="4" id="KW-1133">Transmembrane helix</keyword>
<comment type="caution">
    <text evidence="6">The sequence shown here is derived from an EMBL/GenBank/DDBJ whole genome shotgun (WGS) entry which is preliminary data.</text>
</comment>
<dbReference type="InterPro" id="IPR007110">
    <property type="entry name" value="Ig-like_dom"/>
</dbReference>
<evidence type="ECO:0000256" key="4">
    <source>
        <dbReference type="SAM" id="Phobius"/>
    </source>
</evidence>
<name>A0A8T3CMW3_9TELE</name>
<dbReference type="InterPro" id="IPR050504">
    <property type="entry name" value="IgSF_BTN/MOG"/>
</dbReference>
<dbReference type="Proteomes" id="UP000829720">
    <property type="component" value="Unassembled WGS sequence"/>
</dbReference>
<accession>A0A8T3CMW3</accession>
<dbReference type="GO" id="GO:0001817">
    <property type="term" value="P:regulation of cytokine production"/>
    <property type="evidence" value="ECO:0007669"/>
    <property type="project" value="TreeGrafter"/>
</dbReference>
<comment type="subcellular location">
    <subcellularLocation>
        <location evidence="1">Membrane</location>
    </subcellularLocation>
</comment>
<feature type="transmembrane region" description="Helical" evidence="4">
    <location>
        <begin position="7"/>
        <end position="32"/>
    </location>
</feature>
<dbReference type="PROSITE" id="PS50835">
    <property type="entry name" value="IG_LIKE"/>
    <property type="match status" value="1"/>
</dbReference>
<dbReference type="OrthoDB" id="8901134at2759"/>
<keyword evidence="7" id="KW-1185">Reference proteome</keyword>
<evidence type="ECO:0000256" key="2">
    <source>
        <dbReference type="ARBA" id="ARBA00023136"/>
    </source>
</evidence>
<keyword evidence="2 4" id="KW-0472">Membrane</keyword>
<dbReference type="EMBL" id="JAERUA010000021">
    <property type="protein sequence ID" value="KAI1885160.1"/>
    <property type="molecule type" value="Genomic_DNA"/>
</dbReference>